<dbReference type="GO" id="GO:0008839">
    <property type="term" value="F:4-hydroxy-tetrahydrodipicolinate reductase"/>
    <property type="evidence" value="ECO:0007669"/>
    <property type="project" value="InterPro"/>
</dbReference>
<dbReference type="EMBL" id="UINC01224221">
    <property type="protein sequence ID" value="SVE53751.1"/>
    <property type="molecule type" value="Genomic_DNA"/>
</dbReference>
<name>A0A383EAK8_9ZZZZ</name>
<feature type="non-terminal residue" evidence="4">
    <location>
        <position position="97"/>
    </location>
</feature>
<proteinExistence type="predicted"/>
<dbReference type="CDD" id="cd02274">
    <property type="entry name" value="DHDPR_N"/>
    <property type="match status" value="1"/>
</dbReference>
<reference evidence="4" key="1">
    <citation type="submission" date="2018-05" db="EMBL/GenBank/DDBJ databases">
        <authorList>
            <person name="Lanie J.A."/>
            <person name="Ng W.-L."/>
            <person name="Kazmierczak K.M."/>
            <person name="Andrzejewski T.M."/>
            <person name="Davidsen T.M."/>
            <person name="Wayne K.J."/>
            <person name="Tettelin H."/>
            <person name="Glass J.I."/>
            <person name="Rusch D."/>
            <person name="Podicherti R."/>
            <person name="Tsui H.-C.T."/>
            <person name="Winkler M.E."/>
        </authorList>
    </citation>
    <scope>NUCLEOTIDE SEQUENCE</scope>
</reference>
<organism evidence="4">
    <name type="scientific">marine metagenome</name>
    <dbReference type="NCBI Taxonomy" id="408172"/>
    <lineage>
        <taxon>unclassified sequences</taxon>
        <taxon>metagenomes</taxon>
        <taxon>ecological metagenomes</taxon>
    </lineage>
</organism>
<protein>
    <recommendedName>
        <fullName evidence="3">Dihydrodipicolinate reductase N-terminal domain-containing protein</fullName>
    </recommendedName>
</protein>
<dbReference type="Gene3D" id="3.40.50.720">
    <property type="entry name" value="NAD(P)-binding Rossmann-like Domain"/>
    <property type="match status" value="1"/>
</dbReference>
<accession>A0A383EAK8</accession>
<dbReference type="Pfam" id="PF01113">
    <property type="entry name" value="DapB_N"/>
    <property type="match status" value="1"/>
</dbReference>
<dbReference type="InterPro" id="IPR036291">
    <property type="entry name" value="NAD(P)-bd_dom_sf"/>
</dbReference>
<dbReference type="PANTHER" id="PTHR20836:SF0">
    <property type="entry name" value="4-HYDROXY-TETRAHYDRODIPICOLINATE REDUCTASE 1, CHLOROPLASTIC-RELATED"/>
    <property type="match status" value="1"/>
</dbReference>
<evidence type="ECO:0000256" key="2">
    <source>
        <dbReference type="ARBA" id="ARBA00023002"/>
    </source>
</evidence>
<dbReference type="PANTHER" id="PTHR20836">
    <property type="entry name" value="DIHYDRODIPICOLINATE REDUCTASE"/>
    <property type="match status" value="1"/>
</dbReference>
<keyword evidence="2" id="KW-0560">Oxidoreductase</keyword>
<dbReference type="SUPFAM" id="SSF51735">
    <property type="entry name" value="NAD(P)-binding Rossmann-fold domains"/>
    <property type="match status" value="1"/>
</dbReference>
<gene>
    <name evidence="4" type="ORF">METZ01_LOCUS506605</name>
</gene>
<sequence>MSKIKVVISGISGKMGQESLKAVHAQSDMEVIGGTCKSPQHSTLTIPETSIKIPTTADLEPIITEADVVLDFTNSEVAIDAIRIAAKHNVPIVTGST</sequence>
<evidence type="ECO:0000256" key="1">
    <source>
        <dbReference type="ARBA" id="ARBA00022857"/>
    </source>
</evidence>
<dbReference type="InterPro" id="IPR023940">
    <property type="entry name" value="DHDPR_bac"/>
</dbReference>
<keyword evidence="1" id="KW-0521">NADP</keyword>
<evidence type="ECO:0000313" key="4">
    <source>
        <dbReference type="EMBL" id="SVE53751.1"/>
    </source>
</evidence>
<dbReference type="GO" id="GO:0019877">
    <property type="term" value="P:diaminopimelate biosynthetic process"/>
    <property type="evidence" value="ECO:0007669"/>
    <property type="project" value="TreeGrafter"/>
</dbReference>
<feature type="domain" description="Dihydrodipicolinate reductase N-terminal" evidence="3">
    <location>
        <begin position="4"/>
        <end position="97"/>
    </location>
</feature>
<dbReference type="AlphaFoldDB" id="A0A383EAK8"/>
<dbReference type="GO" id="GO:0009089">
    <property type="term" value="P:lysine biosynthetic process via diaminopimelate"/>
    <property type="evidence" value="ECO:0007669"/>
    <property type="project" value="InterPro"/>
</dbReference>
<evidence type="ECO:0000259" key="3">
    <source>
        <dbReference type="Pfam" id="PF01113"/>
    </source>
</evidence>
<dbReference type="InterPro" id="IPR000846">
    <property type="entry name" value="DapB_N"/>
</dbReference>